<dbReference type="EMBL" id="MK249165">
    <property type="protein sequence ID" value="QCQ84775.1"/>
    <property type="molecule type" value="Genomic_DNA"/>
</dbReference>
<feature type="transmembrane region" description="Helical" evidence="1">
    <location>
        <begin position="12"/>
        <end position="33"/>
    </location>
</feature>
<keyword evidence="1" id="KW-0472">Membrane</keyword>
<dbReference type="Proteomes" id="UP000324825">
    <property type="component" value="Segment"/>
</dbReference>
<reference evidence="2" key="1">
    <citation type="submission" date="2018-12" db="EMBL/GenBank/DDBJ databases">
        <title>Singled stranded DNA viruses identified in blackflies (Austrosimulium ungulatum) sampled in New Zealand.</title>
        <authorList>
            <person name="Kraberger S."/>
            <person name="Fontenele R.S."/>
            <person name="Schmidlin K."/>
            <person name="Walters M."/>
            <person name="Varsani A."/>
        </authorList>
    </citation>
    <scope>NUCLEOTIDE SEQUENCE [LARGE SCALE GENOMIC DNA]</scope>
    <source>
        <strain evidence="2">080</strain>
    </source>
</reference>
<name>A0A4P8PS63_9VIRU</name>
<proteinExistence type="predicted"/>
<evidence type="ECO:0000313" key="2">
    <source>
        <dbReference type="EMBL" id="QCQ84775.1"/>
    </source>
</evidence>
<organism evidence="2">
    <name type="scientific">Blackfly microvirus SF02</name>
    <dbReference type="NCBI Taxonomy" id="2576452"/>
    <lineage>
        <taxon>Viruses</taxon>
        <taxon>Monodnaviria</taxon>
        <taxon>Sangervirae</taxon>
        <taxon>Phixviricota</taxon>
        <taxon>Malgrandaviricetes</taxon>
        <taxon>Petitvirales</taxon>
        <taxon>Microviridae</taxon>
        <taxon>Microvirus</taxon>
    </lineage>
</organism>
<sequence length="76" mass="8061">MDRLCGGLLPPSFFYSLFIVAMISFDISLYAAFTTMLFAAVAALICVVLYTCSACLIIAISSAVSGVLASAMFVYL</sequence>
<evidence type="ECO:0000256" key="1">
    <source>
        <dbReference type="SAM" id="Phobius"/>
    </source>
</evidence>
<feature type="transmembrane region" description="Helical" evidence="1">
    <location>
        <begin position="40"/>
        <end position="73"/>
    </location>
</feature>
<keyword evidence="1" id="KW-0812">Transmembrane</keyword>
<accession>A0A4P8PS63</accession>
<protein>
    <submittedName>
        <fullName evidence="2">Uncharacterized protein</fullName>
    </submittedName>
</protein>
<keyword evidence="1" id="KW-1133">Transmembrane helix</keyword>